<protein>
    <submittedName>
        <fullName evidence="1">Uncharacterized protein</fullName>
    </submittedName>
</protein>
<evidence type="ECO:0000313" key="1">
    <source>
        <dbReference type="EMBL" id="RKE44520.1"/>
    </source>
</evidence>
<comment type="caution">
    <text evidence="1">The sequence shown here is derived from an EMBL/GenBank/DDBJ whole genome shotgun (WGS) entry which is preliminary data.</text>
</comment>
<dbReference type="EMBL" id="RAPY01000006">
    <property type="protein sequence ID" value="RKE44520.1"/>
    <property type="molecule type" value="Genomic_DNA"/>
</dbReference>
<dbReference type="AlphaFoldDB" id="A0A420AJ43"/>
<gene>
    <name evidence="1" type="ORF">DFQ12_4992</name>
</gene>
<proteinExistence type="predicted"/>
<organism evidence="1 2">
    <name type="scientific">Sphingobacterium detergens</name>
    <dbReference type="NCBI Taxonomy" id="1145106"/>
    <lineage>
        <taxon>Bacteria</taxon>
        <taxon>Pseudomonadati</taxon>
        <taxon>Bacteroidota</taxon>
        <taxon>Sphingobacteriia</taxon>
        <taxon>Sphingobacteriales</taxon>
        <taxon>Sphingobacteriaceae</taxon>
        <taxon>Sphingobacterium</taxon>
    </lineage>
</organism>
<evidence type="ECO:0000313" key="2">
    <source>
        <dbReference type="Proteomes" id="UP000286246"/>
    </source>
</evidence>
<accession>A0A420AJ43</accession>
<name>A0A420AJ43_SPHD1</name>
<sequence>MLFLFIQMFLFLKHFLFLCIENLYYFNVPIMKTAKIQKTKIYKRKGKEIDILIYYRMLLQRISRHLSPEEVSFLMGKPFDFISKFETFKTKRIFMYDLLVMHHFLEVNSIDSMVFVGAKLSLQKYEYELHLTQLTDRVIYELYKIDVEQDQKVMEFKLIDIRHDIDPYTNSTTEEVKKIRILLDEQIDAGYFNEEKEPYEIQKLCCTELKRYIQPKNLMLVLDELLQGSEAARIVRHQTERGFGYVLAAHAKSTEKK</sequence>
<keyword evidence="2" id="KW-1185">Reference proteome</keyword>
<reference evidence="1 2" key="1">
    <citation type="submission" date="2018-09" db="EMBL/GenBank/DDBJ databases">
        <title>Genomic Encyclopedia of Type Strains, Phase III (KMG-III): the genomes of soil and plant-associated and newly described type strains.</title>
        <authorList>
            <person name="Whitman W."/>
        </authorList>
    </citation>
    <scope>NUCLEOTIDE SEQUENCE [LARGE SCALE GENOMIC DNA]</scope>
    <source>
        <strain evidence="1 2">CECT 7938</strain>
    </source>
</reference>
<dbReference type="Proteomes" id="UP000286246">
    <property type="component" value="Unassembled WGS sequence"/>
</dbReference>